<reference evidence="8" key="1">
    <citation type="journal article" date="2022" name="bioRxiv">
        <title>Sequencing and chromosome-scale assembly of the giantPleurodeles waltlgenome.</title>
        <authorList>
            <person name="Brown T."/>
            <person name="Elewa A."/>
            <person name="Iarovenko S."/>
            <person name="Subramanian E."/>
            <person name="Araus A.J."/>
            <person name="Petzold A."/>
            <person name="Susuki M."/>
            <person name="Suzuki K.-i.T."/>
            <person name="Hayashi T."/>
            <person name="Toyoda A."/>
            <person name="Oliveira C."/>
            <person name="Osipova E."/>
            <person name="Leigh N.D."/>
            <person name="Simon A."/>
            <person name="Yun M.H."/>
        </authorList>
    </citation>
    <scope>NUCLEOTIDE SEQUENCE</scope>
    <source>
        <strain evidence="8">20211129_DDA</strain>
        <tissue evidence="8">Liver</tissue>
    </source>
</reference>
<feature type="chain" id="PRO_5043720309" description="Avidin" evidence="7">
    <location>
        <begin position="26"/>
        <end position="158"/>
    </location>
</feature>
<evidence type="ECO:0000313" key="9">
    <source>
        <dbReference type="Proteomes" id="UP001066276"/>
    </source>
</evidence>
<comment type="similarity">
    <text evidence="2">Belongs to the avidin/streptavidin family.</text>
</comment>
<protein>
    <recommendedName>
        <fullName evidence="10">Avidin</fullName>
    </recommendedName>
</protein>
<name>A0AAV7WIP4_PLEWA</name>
<organism evidence="8 9">
    <name type="scientific">Pleurodeles waltl</name>
    <name type="common">Iberian ribbed newt</name>
    <dbReference type="NCBI Taxonomy" id="8319"/>
    <lineage>
        <taxon>Eukaryota</taxon>
        <taxon>Metazoa</taxon>
        <taxon>Chordata</taxon>
        <taxon>Craniata</taxon>
        <taxon>Vertebrata</taxon>
        <taxon>Euteleostomi</taxon>
        <taxon>Amphibia</taxon>
        <taxon>Batrachia</taxon>
        <taxon>Caudata</taxon>
        <taxon>Salamandroidea</taxon>
        <taxon>Salamandridae</taxon>
        <taxon>Pleurodelinae</taxon>
        <taxon>Pleurodeles</taxon>
    </lineage>
</organism>
<dbReference type="GO" id="GO:0005576">
    <property type="term" value="C:extracellular region"/>
    <property type="evidence" value="ECO:0007669"/>
    <property type="project" value="UniProtKB-SubCell"/>
</dbReference>
<sequence length="158" mass="17664">MAPRYGTRTPFQLLLGLVLTTTVCSKCHLSGMWKNDLGSTMSIGSVNSRGGFKGSYLTAVSSTNNTITESLLAGAQELDDEPIVGFIVKWNFSKSVTVFTGQCFKDDNGSDVLETMWLLRSYTEKRKDNWKATSWCTDVLECYLSPELQSRFVNFDEE</sequence>
<keyword evidence="5" id="KW-0092">Biotin</keyword>
<dbReference type="SUPFAM" id="SSF50876">
    <property type="entry name" value="Avidin/streptavidin"/>
    <property type="match status" value="1"/>
</dbReference>
<keyword evidence="3" id="KW-0964">Secreted</keyword>
<dbReference type="PROSITE" id="PS51326">
    <property type="entry name" value="AVIDIN_2"/>
    <property type="match status" value="1"/>
</dbReference>
<dbReference type="Gene3D" id="2.40.128.30">
    <property type="entry name" value="Avidin-like"/>
    <property type="match status" value="1"/>
</dbReference>
<evidence type="ECO:0008006" key="10">
    <source>
        <dbReference type="Google" id="ProtNLM"/>
    </source>
</evidence>
<dbReference type="PANTHER" id="PTHR34399">
    <property type="entry name" value="AVIDIN-RELATED"/>
    <property type="match status" value="1"/>
</dbReference>
<evidence type="ECO:0000256" key="5">
    <source>
        <dbReference type="ARBA" id="ARBA00023267"/>
    </source>
</evidence>
<keyword evidence="9" id="KW-1185">Reference proteome</keyword>
<evidence type="ECO:0000256" key="6">
    <source>
        <dbReference type="PIRSR" id="PIRSR605468-51"/>
    </source>
</evidence>
<dbReference type="EMBL" id="JANPWB010000001">
    <property type="protein sequence ID" value="KAJ1212546.1"/>
    <property type="molecule type" value="Genomic_DNA"/>
</dbReference>
<evidence type="ECO:0000256" key="3">
    <source>
        <dbReference type="ARBA" id="ARBA00022525"/>
    </source>
</evidence>
<dbReference type="AlphaFoldDB" id="A0AAV7WIP4"/>
<keyword evidence="4 7" id="KW-0732">Signal</keyword>
<evidence type="ECO:0000256" key="1">
    <source>
        <dbReference type="ARBA" id="ARBA00004613"/>
    </source>
</evidence>
<evidence type="ECO:0000256" key="7">
    <source>
        <dbReference type="SAM" id="SignalP"/>
    </source>
</evidence>
<dbReference type="PANTHER" id="PTHR34399:SF4">
    <property type="entry name" value="AVD PROTEIN"/>
    <property type="match status" value="1"/>
</dbReference>
<dbReference type="Pfam" id="PF01382">
    <property type="entry name" value="Avidin"/>
    <property type="match status" value="1"/>
</dbReference>
<dbReference type="InterPro" id="IPR051764">
    <property type="entry name" value="Avidin/Streptavidin-rel"/>
</dbReference>
<feature type="disulfide bond" evidence="6">
    <location>
        <begin position="27"/>
        <end position="103"/>
    </location>
</feature>
<evidence type="ECO:0000313" key="8">
    <source>
        <dbReference type="EMBL" id="KAJ1212546.1"/>
    </source>
</evidence>
<gene>
    <name evidence="8" type="ORF">NDU88_000201</name>
</gene>
<comment type="subcellular location">
    <subcellularLocation>
        <location evidence="1">Secreted</location>
    </subcellularLocation>
</comment>
<feature type="signal peptide" evidence="7">
    <location>
        <begin position="1"/>
        <end position="25"/>
    </location>
</feature>
<keyword evidence="6" id="KW-1015">Disulfide bond</keyword>
<dbReference type="GO" id="GO:0009374">
    <property type="term" value="F:biotin binding"/>
    <property type="evidence" value="ECO:0007669"/>
    <property type="project" value="InterPro"/>
</dbReference>
<dbReference type="InterPro" id="IPR005468">
    <property type="entry name" value="Avidin/str"/>
</dbReference>
<dbReference type="PRINTS" id="PR00709">
    <property type="entry name" value="AVIDIN"/>
</dbReference>
<comment type="caution">
    <text evidence="8">The sequence shown here is derived from an EMBL/GenBank/DDBJ whole genome shotgun (WGS) entry which is preliminary data.</text>
</comment>
<proteinExistence type="inferred from homology"/>
<dbReference type="InterPro" id="IPR036896">
    <property type="entry name" value="Avidin-like_sf"/>
</dbReference>
<dbReference type="Proteomes" id="UP001066276">
    <property type="component" value="Chromosome 1_1"/>
</dbReference>
<evidence type="ECO:0000256" key="2">
    <source>
        <dbReference type="ARBA" id="ARBA00006297"/>
    </source>
</evidence>
<evidence type="ECO:0000256" key="4">
    <source>
        <dbReference type="ARBA" id="ARBA00022729"/>
    </source>
</evidence>
<dbReference type="InterPro" id="IPR005469">
    <property type="entry name" value="Avidin"/>
</dbReference>
<accession>A0AAV7WIP4</accession>